<dbReference type="Gene3D" id="2.30.330.10">
    <property type="entry name" value="SpoA-like"/>
    <property type="match status" value="1"/>
</dbReference>
<gene>
    <name evidence="11" type="ORF">BW732_10500</name>
</gene>
<keyword evidence="6" id="KW-0145">Chemotaxis</keyword>
<evidence type="ECO:0000256" key="8">
    <source>
        <dbReference type="ARBA" id="ARBA00023136"/>
    </source>
</evidence>
<dbReference type="PRINTS" id="PR00955">
    <property type="entry name" value="FLGMOTORFLIM"/>
</dbReference>
<dbReference type="OrthoDB" id="9806941at2"/>
<evidence type="ECO:0000313" key="11">
    <source>
        <dbReference type="EMBL" id="AQP54587.1"/>
    </source>
</evidence>
<dbReference type="EMBL" id="CP019609">
    <property type="protein sequence ID" value="AQP54587.1"/>
    <property type="molecule type" value="Genomic_DNA"/>
</dbReference>
<keyword evidence="9" id="KW-0975">Bacterial flagellum</keyword>
<dbReference type="STRING" id="633807.BW732_10500"/>
<dbReference type="GO" id="GO:0003774">
    <property type="term" value="F:cytoskeletal motor activity"/>
    <property type="evidence" value="ECO:0007669"/>
    <property type="project" value="InterPro"/>
</dbReference>
<evidence type="ECO:0000256" key="1">
    <source>
        <dbReference type="ARBA" id="ARBA00004117"/>
    </source>
</evidence>
<dbReference type="AlphaFoldDB" id="A0A1Q2D895"/>
<comment type="similarity">
    <text evidence="3">Belongs to the FliM family.</text>
</comment>
<dbReference type="InterPro" id="IPR028976">
    <property type="entry name" value="CheC-like_sf"/>
</dbReference>
<dbReference type="PANTHER" id="PTHR30034">
    <property type="entry name" value="FLAGELLAR MOTOR SWITCH PROTEIN FLIM"/>
    <property type="match status" value="1"/>
</dbReference>
<dbReference type="GO" id="GO:0071978">
    <property type="term" value="P:bacterial-type flagellum-dependent swarming motility"/>
    <property type="evidence" value="ECO:0007669"/>
    <property type="project" value="TreeGrafter"/>
</dbReference>
<dbReference type="GO" id="GO:0005886">
    <property type="term" value="C:plasma membrane"/>
    <property type="evidence" value="ECO:0007669"/>
    <property type="project" value="UniProtKB-SubCell"/>
</dbReference>
<dbReference type="SUPFAM" id="SSF101801">
    <property type="entry name" value="Surface presentation of antigens (SPOA)"/>
    <property type="match status" value="1"/>
</dbReference>
<proteinExistence type="inferred from homology"/>
<reference evidence="11 12" key="1">
    <citation type="journal article" date="2010" name="Int. J. Syst. Evol. Microbiol.">
        <title>Vagococcus penaei sp. nov., isolated from spoilage microbiota of cooked shrimp (Penaeus vannamei).</title>
        <authorList>
            <person name="Jaffres E."/>
            <person name="Prevost H."/>
            <person name="Rossero A."/>
            <person name="Joffraud J.J."/>
            <person name="Dousset X."/>
        </authorList>
    </citation>
    <scope>NUCLEOTIDE SEQUENCE [LARGE SCALE GENOMIC DNA]</scope>
    <source>
        <strain evidence="11 12">CD276</strain>
    </source>
</reference>
<evidence type="ECO:0000256" key="9">
    <source>
        <dbReference type="ARBA" id="ARBA00023143"/>
    </source>
</evidence>
<dbReference type="CDD" id="cd17908">
    <property type="entry name" value="FliM"/>
    <property type="match status" value="1"/>
</dbReference>
<keyword evidence="12" id="KW-1185">Reference proteome</keyword>
<evidence type="ECO:0000256" key="5">
    <source>
        <dbReference type="ARBA" id="ARBA00022475"/>
    </source>
</evidence>
<keyword evidence="5" id="KW-1003">Cell membrane</keyword>
<evidence type="ECO:0000256" key="2">
    <source>
        <dbReference type="ARBA" id="ARBA00004202"/>
    </source>
</evidence>
<keyword evidence="7" id="KW-0283">Flagellar rotation</keyword>
<evidence type="ECO:0000313" key="12">
    <source>
        <dbReference type="Proteomes" id="UP000188246"/>
    </source>
</evidence>
<dbReference type="GO" id="GO:0009425">
    <property type="term" value="C:bacterial-type flagellum basal body"/>
    <property type="evidence" value="ECO:0007669"/>
    <property type="project" value="UniProtKB-SubCell"/>
</dbReference>
<keyword evidence="11" id="KW-0969">Cilium</keyword>
<accession>A0A1Q2D895</accession>
<organism evidence="11 12">
    <name type="scientific">Vagococcus penaei</name>
    <dbReference type="NCBI Taxonomy" id="633807"/>
    <lineage>
        <taxon>Bacteria</taxon>
        <taxon>Bacillati</taxon>
        <taxon>Bacillota</taxon>
        <taxon>Bacilli</taxon>
        <taxon>Lactobacillales</taxon>
        <taxon>Enterococcaceae</taxon>
        <taxon>Vagococcus</taxon>
    </lineage>
</organism>
<dbReference type="Pfam" id="PF02154">
    <property type="entry name" value="FliM"/>
    <property type="match status" value="1"/>
</dbReference>
<evidence type="ECO:0000256" key="10">
    <source>
        <dbReference type="NCBIfam" id="TIGR01397"/>
    </source>
</evidence>
<dbReference type="NCBIfam" id="TIGR01397">
    <property type="entry name" value="fliM_switch"/>
    <property type="match status" value="1"/>
</dbReference>
<dbReference type="InterPro" id="IPR001689">
    <property type="entry name" value="Flag_FliM"/>
</dbReference>
<keyword evidence="11" id="KW-0282">Flagellum</keyword>
<evidence type="ECO:0000256" key="7">
    <source>
        <dbReference type="ARBA" id="ARBA00022779"/>
    </source>
</evidence>
<keyword evidence="11" id="KW-0966">Cell projection</keyword>
<protein>
    <recommendedName>
        <fullName evidence="4 10">Flagellar motor switch protein FliM</fullName>
    </recommendedName>
</protein>
<dbReference type="PANTHER" id="PTHR30034:SF6">
    <property type="entry name" value="YOP PROTEINS TRANSLOCATION PROTEIN Q"/>
    <property type="match status" value="1"/>
</dbReference>
<dbReference type="InterPro" id="IPR036429">
    <property type="entry name" value="SpoA-like_sf"/>
</dbReference>
<dbReference type="Proteomes" id="UP000188246">
    <property type="component" value="Chromosome"/>
</dbReference>
<sequence>MKQVLSQQEIDSLLNAIDSGELDNDELLVDEKDASEAKLYDFKRPTKLSKEYVNTLYMIFEDFSKYAGNSLTTQLRTNVGLKLAAIEQISYDEFIHSIPKFTLLGIFQSKPMNGIQMMEINPQFSMLMIEILCGGTEAQIGKNEEIAKKSFTDIEMSILEEVMGVFVSAFETAWQDITELNSKLESLDTNPQLLQNMSPNEPVILITLRMSIFKRSTYVNLCVPYVFFEGIIDKLSFRNWFDTDEGFNQEDNHHLKKNLETADLELEAILGQTTMTLYDFSKLEVGDVVTLDQKISDPLKLYIENQFFGKVKPGKSKDKLAIEILEFTEGEFEL</sequence>
<dbReference type="Gene3D" id="3.40.1550.10">
    <property type="entry name" value="CheC-like"/>
    <property type="match status" value="1"/>
</dbReference>
<dbReference type="InterPro" id="IPR001543">
    <property type="entry name" value="FliN-like_C"/>
</dbReference>
<evidence type="ECO:0000256" key="4">
    <source>
        <dbReference type="ARBA" id="ARBA00021898"/>
    </source>
</evidence>
<keyword evidence="8" id="KW-0472">Membrane</keyword>
<dbReference type="RefSeq" id="WP_077276675.1">
    <property type="nucleotide sequence ID" value="NZ_CP019609.1"/>
</dbReference>
<dbReference type="GO" id="GO:0050918">
    <property type="term" value="P:positive chemotaxis"/>
    <property type="evidence" value="ECO:0007669"/>
    <property type="project" value="TreeGrafter"/>
</dbReference>
<evidence type="ECO:0000256" key="6">
    <source>
        <dbReference type="ARBA" id="ARBA00022500"/>
    </source>
</evidence>
<name>A0A1Q2D895_9ENTE</name>
<comment type="subcellular location">
    <subcellularLocation>
        <location evidence="1">Bacterial flagellum basal body</location>
    </subcellularLocation>
    <subcellularLocation>
        <location evidence="2">Cell membrane</location>
        <topology evidence="2">Peripheral membrane protein</topology>
    </subcellularLocation>
</comment>
<dbReference type="Pfam" id="PF01052">
    <property type="entry name" value="FliMN_C"/>
    <property type="match status" value="1"/>
</dbReference>
<dbReference type="SUPFAM" id="SSF103039">
    <property type="entry name" value="CheC-like"/>
    <property type="match status" value="1"/>
</dbReference>
<dbReference type="PIRSF" id="PIRSF002888">
    <property type="entry name" value="FliM"/>
    <property type="match status" value="1"/>
</dbReference>
<dbReference type="KEGG" id="vpi:BW732_10500"/>
<evidence type="ECO:0000256" key="3">
    <source>
        <dbReference type="ARBA" id="ARBA00011049"/>
    </source>
</evidence>